<keyword evidence="4" id="KW-1185">Reference proteome</keyword>
<dbReference type="RefSeq" id="WP_237381973.1">
    <property type="nucleotide sequence ID" value="NZ_CP071793.1"/>
</dbReference>
<gene>
    <name evidence="3" type="ORF">J3U87_05230</name>
</gene>
<evidence type="ECO:0000313" key="3">
    <source>
        <dbReference type="EMBL" id="QTD51854.1"/>
    </source>
</evidence>
<dbReference type="AlphaFoldDB" id="A0A8A4TRQ2"/>
<feature type="signal peptide" evidence="2">
    <location>
        <begin position="1"/>
        <end position="22"/>
    </location>
</feature>
<keyword evidence="1" id="KW-0472">Membrane</keyword>
<name>A0A8A4TRQ2_SULCO</name>
<dbReference type="EMBL" id="CP071793">
    <property type="protein sequence ID" value="QTD51854.1"/>
    <property type="molecule type" value="Genomic_DNA"/>
</dbReference>
<proteinExistence type="predicted"/>
<keyword evidence="1" id="KW-1133">Transmembrane helix</keyword>
<evidence type="ECO:0000256" key="1">
    <source>
        <dbReference type="SAM" id="Phobius"/>
    </source>
</evidence>
<keyword evidence="1" id="KW-0812">Transmembrane</keyword>
<feature type="transmembrane region" description="Helical" evidence="1">
    <location>
        <begin position="38"/>
        <end position="55"/>
    </location>
</feature>
<protein>
    <submittedName>
        <fullName evidence="3">Uncharacterized protein</fullName>
    </submittedName>
</protein>
<reference evidence="3" key="1">
    <citation type="submission" date="2021-03" db="EMBL/GenBank/DDBJ databases">
        <title>Acanthopleuribacteraceae sp. M133.</title>
        <authorList>
            <person name="Wang G."/>
        </authorList>
    </citation>
    <scope>NUCLEOTIDE SEQUENCE</scope>
    <source>
        <strain evidence="3">M133</strain>
    </source>
</reference>
<accession>A0A8A4TRQ2</accession>
<evidence type="ECO:0000256" key="2">
    <source>
        <dbReference type="SAM" id="SignalP"/>
    </source>
</evidence>
<evidence type="ECO:0000313" key="4">
    <source>
        <dbReference type="Proteomes" id="UP000663929"/>
    </source>
</evidence>
<dbReference type="Proteomes" id="UP000663929">
    <property type="component" value="Chromosome"/>
</dbReference>
<keyword evidence="2" id="KW-0732">Signal</keyword>
<organism evidence="3 4">
    <name type="scientific">Sulfidibacter corallicola</name>
    <dbReference type="NCBI Taxonomy" id="2818388"/>
    <lineage>
        <taxon>Bacteria</taxon>
        <taxon>Pseudomonadati</taxon>
        <taxon>Acidobacteriota</taxon>
        <taxon>Holophagae</taxon>
        <taxon>Acanthopleuribacterales</taxon>
        <taxon>Acanthopleuribacteraceae</taxon>
        <taxon>Sulfidibacter</taxon>
    </lineage>
</organism>
<feature type="chain" id="PRO_5035152791" evidence="2">
    <location>
        <begin position="23"/>
        <end position="62"/>
    </location>
</feature>
<sequence>MRFTHYLSALASVFFFATEVLAHPGHDPQGSPHHNVGFVILSVAILAVVAAFFGAKSLNQFS</sequence>
<dbReference type="KEGG" id="scor:J3U87_05230"/>